<keyword evidence="5 6" id="KW-0342">GTP-binding</keyword>
<feature type="binding site" evidence="6">
    <location>
        <position position="43"/>
    </location>
    <ligand>
        <name>GTP</name>
        <dbReference type="ChEBI" id="CHEBI:37565"/>
    </ligand>
</feature>
<gene>
    <name evidence="7" type="ordered locus">ASAC_1120</name>
</gene>
<name>D9Q2I7_ACIS3</name>
<dbReference type="eggNOG" id="arCOG04076">
    <property type="taxonomic scope" value="Archaea"/>
</dbReference>
<sequence length="156" mass="16869">MSGQLRRIVEMQDWVKVICLGDVVSAYCMESARLPDVIVFDGKTQRAESKFVKEDLLRGMGFGLVEVSNPPGGLSVEAMETLCDAINSYNGRIAIKVNGEEDMLTLAALSCAPANSLIIYGIPNRGAAVVVTNTIISHEVQTRLLRLVPSSIMVQA</sequence>
<evidence type="ECO:0000256" key="2">
    <source>
        <dbReference type="ARBA" id="ARBA00022741"/>
    </source>
</evidence>
<dbReference type="GO" id="GO:0016301">
    <property type="term" value="F:kinase activity"/>
    <property type="evidence" value="ECO:0007669"/>
    <property type="project" value="UniProtKB-UniRule"/>
</dbReference>
<reference evidence="7 8" key="1">
    <citation type="journal article" date="2010" name="Appl. Environ. Microbiol.">
        <title>The genome sequence of the crenarchaeon Acidilobus saccharovorans supports a new order, Acidilobales, and suggests an important ecological role in terrestrial acidic hot springs.</title>
        <authorList>
            <person name="Mardanov A.V."/>
            <person name="Svetlitchnyi V.A."/>
            <person name="Beletsky A.V."/>
            <person name="Prokofeva M.I."/>
            <person name="Bonch-Osmolovskaya E.A."/>
            <person name="Ravin N.V."/>
            <person name="Skryabin K.G."/>
        </authorList>
    </citation>
    <scope>NUCLEOTIDE SEQUENCE [LARGE SCALE GENOMIC DNA]</scope>
    <source>
        <strain evidence="8">DSM 16705 / JCM 18335 / VKM B-2471 / 345-15</strain>
    </source>
</reference>
<evidence type="ECO:0000313" key="7">
    <source>
        <dbReference type="EMBL" id="ADL19525.1"/>
    </source>
</evidence>
<dbReference type="InterPro" id="IPR007164">
    <property type="entry name" value="GTP-dep_dephospho-CoA_kin"/>
</dbReference>
<dbReference type="GO" id="GO:0005525">
    <property type="term" value="F:GTP binding"/>
    <property type="evidence" value="ECO:0007669"/>
    <property type="project" value="UniProtKB-UniRule"/>
</dbReference>
<dbReference type="KEGG" id="asc:ASAC_1120"/>
<keyword evidence="4 6" id="KW-0173">Coenzyme A biosynthesis</keyword>
<comment type="pathway">
    <text evidence="6">Cofactor biosynthesis; coenzyme A biosynthesis.</text>
</comment>
<feature type="binding site" evidence="6">
    <location>
        <position position="101"/>
    </location>
    <ligand>
        <name>GTP</name>
        <dbReference type="ChEBI" id="CHEBI:37565"/>
    </ligand>
</feature>
<dbReference type="UniPathway" id="UPA00241"/>
<dbReference type="FunCoup" id="D9Q2I7">
    <property type="interactions" value="5"/>
</dbReference>
<keyword evidence="2 6" id="KW-0547">Nucleotide-binding</keyword>
<dbReference type="EMBL" id="CP001742">
    <property type="protein sequence ID" value="ADL19525.1"/>
    <property type="molecule type" value="Genomic_DNA"/>
</dbReference>
<dbReference type="EC" id="2.7.1.237" evidence="6"/>
<evidence type="ECO:0000256" key="4">
    <source>
        <dbReference type="ARBA" id="ARBA00022993"/>
    </source>
</evidence>
<dbReference type="Pfam" id="PF04019">
    <property type="entry name" value="DUF359"/>
    <property type="match status" value="1"/>
</dbReference>
<dbReference type="STRING" id="666510.ASAC_1120"/>
<dbReference type="HOGENOM" id="CLU_120795_1_0_2"/>
<dbReference type="GO" id="GO:0015937">
    <property type="term" value="P:coenzyme A biosynthetic process"/>
    <property type="evidence" value="ECO:0007669"/>
    <property type="project" value="UniProtKB-UniRule"/>
</dbReference>
<dbReference type="PANTHER" id="PTHR40732">
    <property type="entry name" value="UPF0218 PROTEIN TK1697"/>
    <property type="match status" value="1"/>
</dbReference>
<evidence type="ECO:0000256" key="1">
    <source>
        <dbReference type="ARBA" id="ARBA00022679"/>
    </source>
</evidence>
<evidence type="ECO:0000256" key="3">
    <source>
        <dbReference type="ARBA" id="ARBA00022777"/>
    </source>
</evidence>
<keyword evidence="1 6" id="KW-0808">Transferase</keyword>
<comment type="caution">
    <text evidence="6">Lacks conserved residue(s) required for the propagation of feature annotation.</text>
</comment>
<comment type="function">
    <text evidence="6">Catalyzes the GTP-dependent phosphorylation of the 3'-hydroxyl group of dephosphocoenzyme A to form coenzyme A (CoA).</text>
</comment>
<dbReference type="PANTHER" id="PTHR40732:SF1">
    <property type="entry name" value="GTP-DEPENDENT DEPHOSPHO-COA KINASE"/>
    <property type="match status" value="1"/>
</dbReference>
<comment type="catalytic activity">
    <reaction evidence="6">
        <text>3'-dephospho-CoA + GTP = GDP + CoA + H(+)</text>
        <dbReference type="Rhea" id="RHEA:61156"/>
        <dbReference type="ChEBI" id="CHEBI:15378"/>
        <dbReference type="ChEBI" id="CHEBI:37565"/>
        <dbReference type="ChEBI" id="CHEBI:57287"/>
        <dbReference type="ChEBI" id="CHEBI:57328"/>
        <dbReference type="ChEBI" id="CHEBI:58189"/>
        <dbReference type="EC" id="2.7.1.237"/>
    </reaction>
</comment>
<keyword evidence="3 6" id="KW-0418">Kinase</keyword>
<accession>D9Q2I7</accession>
<evidence type="ECO:0000256" key="5">
    <source>
        <dbReference type="ARBA" id="ARBA00023134"/>
    </source>
</evidence>
<dbReference type="RefSeq" id="WP_013267037.1">
    <property type="nucleotide sequence ID" value="NC_014374.1"/>
</dbReference>
<protein>
    <recommendedName>
        <fullName evidence="6">GTP-dependent dephospho-CoA kinase</fullName>
        <ecNumber evidence="6">2.7.1.237</ecNumber>
    </recommendedName>
    <alternativeName>
        <fullName evidence="6">Dephospho-coenzyme A kinase</fullName>
        <shortName evidence="6">DPCK</shortName>
    </alternativeName>
</protein>
<dbReference type="InParanoid" id="D9Q2I7"/>
<dbReference type="Proteomes" id="UP000000346">
    <property type="component" value="Chromosome"/>
</dbReference>
<evidence type="ECO:0000313" key="8">
    <source>
        <dbReference type="Proteomes" id="UP000000346"/>
    </source>
</evidence>
<proteinExistence type="inferred from homology"/>
<organism evidence="7 8">
    <name type="scientific">Acidilobus saccharovorans (strain DSM 16705 / JCM 18335 / VKM B-2471 / 345-15)</name>
    <dbReference type="NCBI Taxonomy" id="666510"/>
    <lineage>
        <taxon>Archaea</taxon>
        <taxon>Thermoproteota</taxon>
        <taxon>Thermoprotei</taxon>
        <taxon>Acidilobales</taxon>
        <taxon>Acidilobaceae</taxon>
        <taxon>Acidilobus</taxon>
    </lineage>
</organism>
<feature type="binding site" evidence="6">
    <location>
        <position position="41"/>
    </location>
    <ligand>
        <name>GTP</name>
        <dbReference type="ChEBI" id="CHEBI:37565"/>
    </ligand>
</feature>
<dbReference type="OrthoDB" id="15447at2157"/>
<dbReference type="GeneID" id="9499369"/>
<comment type="similarity">
    <text evidence="6">Belongs to the GTP-dependent DPCK family.</text>
</comment>
<feature type="binding site" evidence="6">
    <location>
        <position position="23"/>
    </location>
    <ligand>
        <name>GTP</name>
        <dbReference type="ChEBI" id="CHEBI:37565"/>
    </ligand>
</feature>
<keyword evidence="8" id="KW-1185">Reference proteome</keyword>
<feature type="binding site" evidence="6">
    <location>
        <position position="24"/>
    </location>
    <ligand>
        <name>GTP</name>
        <dbReference type="ChEBI" id="CHEBI:37565"/>
    </ligand>
</feature>
<dbReference type="HAMAP" id="MF_00590">
    <property type="entry name" value="Dephospho_CoA_kinase_GTP_dep"/>
    <property type="match status" value="1"/>
</dbReference>
<dbReference type="AlphaFoldDB" id="D9Q2I7"/>
<evidence type="ECO:0000256" key="6">
    <source>
        <dbReference type="HAMAP-Rule" id="MF_00590"/>
    </source>
</evidence>
<feature type="binding site" evidence="6">
    <location>
        <position position="22"/>
    </location>
    <ligand>
        <name>GTP</name>
        <dbReference type="ChEBI" id="CHEBI:37565"/>
    </ligand>
</feature>